<dbReference type="Proteomes" id="UP000053958">
    <property type="component" value="Unassembled WGS sequence"/>
</dbReference>
<keyword evidence="2" id="KW-1185">Reference proteome</keyword>
<dbReference type="EMBL" id="LASV01000670">
    <property type="protein sequence ID" value="KKA17320.1"/>
    <property type="molecule type" value="Genomic_DNA"/>
</dbReference>
<name>A0A0F4YGU9_RASE3</name>
<proteinExistence type="predicted"/>
<evidence type="ECO:0000313" key="1">
    <source>
        <dbReference type="EMBL" id="KKA17320.1"/>
    </source>
</evidence>
<dbReference type="GeneID" id="25321006"/>
<reference evidence="1 2" key="1">
    <citation type="submission" date="2015-04" db="EMBL/GenBank/DDBJ databases">
        <authorList>
            <person name="Heijne W.H."/>
            <person name="Fedorova N.D."/>
            <person name="Nierman W.C."/>
            <person name="Vollebregt A.W."/>
            <person name="Zhao Z."/>
            <person name="Wu L."/>
            <person name="Kumar M."/>
            <person name="Stam H."/>
            <person name="van den Berg M.A."/>
            <person name="Pel H.J."/>
        </authorList>
    </citation>
    <scope>NUCLEOTIDE SEQUENCE [LARGE SCALE GENOMIC DNA]</scope>
    <source>
        <strain evidence="1 2">CBS 393.64</strain>
    </source>
</reference>
<accession>A0A0F4YGU9</accession>
<protein>
    <submittedName>
        <fullName evidence="1">Uncharacterized protein</fullName>
    </submittedName>
</protein>
<organism evidence="1 2">
    <name type="scientific">Rasamsonia emersonii (strain ATCC 16479 / CBS 393.64 / IMI 116815)</name>
    <dbReference type="NCBI Taxonomy" id="1408163"/>
    <lineage>
        <taxon>Eukaryota</taxon>
        <taxon>Fungi</taxon>
        <taxon>Dikarya</taxon>
        <taxon>Ascomycota</taxon>
        <taxon>Pezizomycotina</taxon>
        <taxon>Eurotiomycetes</taxon>
        <taxon>Eurotiomycetidae</taxon>
        <taxon>Eurotiales</taxon>
        <taxon>Trichocomaceae</taxon>
        <taxon>Rasamsonia</taxon>
    </lineage>
</organism>
<gene>
    <name evidence="1" type="ORF">T310_8888</name>
</gene>
<sequence>NLNDEIIGQAAGKLAAKRIAVLPLTAARLPSARPLSAETRVASLVPSTSLFRWLTMGRDCQKDQIFSSVAAEHHIIDLQLFAELSHRLTAASLATTRPCDPAHAPSPRL</sequence>
<comment type="caution">
    <text evidence="1">The sequence shown here is derived from an EMBL/GenBank/DDBJ whole genome shotgun (WGS) entry which is preliminary data.</text>
</comment>
<dbReference type="RefSeq" id="XP_013323932.1">
    <property type="nucleotide sequence ID" value="XM_013468478.1"/>
</dbReference>
<dbReference type="AlphaFoldDB" id="A0A0F4YGU9"/>
<evidence type="ECO:0000313" key="2">
    <source>
        <dbReference type="Proteomes" id="UP000053958"/>
    </source>
</evidence>
<feature type="non-terminal residue" evidence="1">
    <location>
        <position position="1"/>
    </location>
</feature>